<dbReference type="InterPro" id="IPR041664">
    <property type="entry name" value="AAA_16"/>
</dbReference>
<dbReference type="SUPFAM" id="SSF48452">
    <property type="entry name" value="TPR-like"/>
    <property type="match status" value="1"/>
</dbReference>
<evidence type="ECO:0000313" key="4">
    <source>
        <dbReference type="EMBL" id="MXN18581.1"/>
    </source>
</evidence>
<evidence type="ECO:0000256" key="2">
    <source>
        <dbReference type="ARBA" id="ARBA00022840"/>
    </source>
</evidence>
<dbReference type="PROSITE" id="PS50125">
    <property type="entry name" value="GUANYLATE_CYCLASE_2"/>
    <property type="match status" value="1"/>
</dbReference>
<dbReference type="GO" id="GO:0004016">
    <property type="term" value="F:adenylate cyclase activity"/>
    <property type="evidence" value="ECO:0007669"/>
    <property type="project" value="TreeGrafter"/>
</dbReference>
<dbReference type="Pfam" id="PF13191">
    <property type="entry name" value="AAA_16"/>
    <property type="match status" value="1"/>
</dbReference>
<sequence length="986" mass="104935">MSALCPRCTAPVSDSARFCGSCGVRLQRGTAAPQGERRILTLMFADLVGSTRLAAQLGVEEYTDLMDRFHRIGQAQVRTCGGRLLQHYGDGLLAAFGMAEEAEDAAGASIAAALALAERIPDELDGARVRIGLHAGAVLCRIGGGELIPQVTGLDVNIAARVAESAGPGMVRATAPVLRAAQRVVRVTADPLSQETFRGFDTPVSVARVEALSGPGEDARTGLAERDGVLRSILTGRIGTTRTRAFLVEGAAGMGKSALRAELVARSGATMDLIQIDSRSNLTRSPLYPLTVWLQDRFGSEEEQARLALRLDRDHLEALAEARGAAPAGNDGATASLRRTRRIEALVALLHQMMTEAPTTMHVDDVHWMDDDSRSVIAGLLARGVPEGSRLVLYARPDTGIAESFGPAALSVLSLAPLSDSASARLLEAEGEALDAATRARIIETAAGNPLYLRALREAARNNGGTLPGQLPPSIEATLQSNIAATGELRHVLQAAALIGRGASLPLIAALTGTPPETLRAGLDSLAARGLVDCSGAEVAFTHPLLRDAAYEMLPPGHRRSLHGRLVPLLQDLSPDLCATLPEWLADHALQSDQPDLCIAPCIAAGFKFLAAAHFDLAERYLEAAEEALARDPARAQERVQVLTLLASARVQRLGFAHPDVERAYRHLETGLEGAEMRSGDRMRALYGLFAHRIISGQVRTCVPMVRQMALTADPAQPHDRLMHLVNVTALHFYSGRFDRSLAAAAEVEAIYDPDRDGRLFLELGADPLISVLSARCHILIRRGALAEGHAAHDRAVAHMAHLSSPGQDPWLKVVSGMAEYATGQDATARRNLTAAIELADRQGAAFWSLVARIWEASYDCRDNVPDAPERLTGLLAGADAVGLGVCQPYFWSSLALAHHQQGRSAEALALSERAVRRIAATGEGMWGAEVWEDRARILAAHDPTGAARALRLSQAFRTRSGTIGRPAPPAGPATVDPVARSIIGA</sequence>
<dbReference type="GO" id="GO:0035556">
    <property type="term" value="P:intracellular signal transduction"/>
    <property type="evidence" value="ECO:0007669"/>
    <property type="project" value="InterPro"/>
</dbReference>
<dbReference type="InterPro" id="IPR011990">
    <property type="entry name" value="TPR-like_helical_dom_sf"/>
</dbReference>
<dbReference type="GO" id="GO:0005524">
    <property type="term" value="F:ATP binding"/>
    <property type="evidence" value="ECO:0007669"/>
    <property type="project" value="UniProtKB-KW"/>
</dbReference>
<dbReference type="InterPro" id="IPR027417">
    <property type="entry name" value="P-loop_NTPase"/>
</dbReference>
<dbReference type="SMART" id="SM00044">
    <property type="entry name" value="CYCc"/>
    <property type="match status" value="1"/>
</dbReference>
<evidence type="ECO:0000313" key="5">
    <source>
        <dbReference type="Proteomes" id="UP000477911"/>
    </source>
</evidence>
<protein>
    <submittedName>
        <fullName evidence="4">AAA family ATPase</fullName>
    </submittedName>
</protein>
<dbReference type="CDD" id="cd07302">
    <property type="entry name" value="CHD"/>
    <property type="match status" value="1"/>
</dbReference>
<dbReference type="SUPFAM" id="SSF52540">
    <property type="entry name" value="P-loop containing nucleoside triphosphate hydrolases"/>
    <property type="match status" value="1"/>
</dbReference>
<gene>
    <name evidence="4" type="ORF">GR170_12095</name>
</gene>
<dbReference type="Gene3D" id="3.30.70.1230">
    <property type="entry name" value="Nucleotide cyclase"/>
    <property type="match status" value="1"/>
</dbReference>
<dbReference type="Proteomes" id="UP000477911">
    <property type="component" value="Unassembled WGS sequence"/>
</dbReference>
<accession>A0A6L7G3J5</accession>
<dbReference type="PANTHER" id="PTHR16305:SF28">
    <property type="entry name" value="GUANYLATE CYCLASE DOMAIN-CONTAINING PROTEIN"/>
    <property type="match status" value="1"/>
</dbReference>
<evidence type="ECO:0000259" key="3">
    <source>
        <dbReference type="PROSITE" id="PS50125"/>
    </source>
</evidence>
<comment type="caution">
    <text evidence="4">The sequence shown here is derived from an EMBL/GenBank/DDBJ whole genome shotgun (WGS) entry which is preliminary data.</text>
</comment>
<proteinExistence type="predicted"/>
<name>A0A6L7G3J5_9RHOB</name>
<dbReference type="InterPro" id="IPR001054">
    <property type="entry name" value="A/G_cyclase"/>
</dbReference>
<keyword evidence="1" id="KW-0547">Nucleotide-binding</keyword>
<dbReference type="AlphaFoldDB" id="A0A6L7G3J5"/>
<feature type="domain" description="Guanylate cyclase" evidence="3">
    <location>
        <begin position="41"/>
        <end position="163"/>
    </location>
</feature>
<dbReference type="RefSeq" id="WP_160894715.1">
    <property type="nucleotide sequence ID" value="NZ_WUMU01000014.1"/>
</dbReference>
<dbReference type="EMBL" id="WUMU01000014">
    <property type="protein sequence ID" value="MXN18581.1"/>
    <property type="molecule type" value="Genomic_DNA"/>
</dbReference>
<dbReference type="Pfam" id="PF00211">
    <property type="entry name" value="Guanylate_cyc"/>
    <property type="match status" value="1"/>
</dbReference>
<keyword evidence="2" id="KW-0067">ATP-binding</keyword>
<keyword evidence="5" id="KW-1185">Reference proteome</keyword>
<reference evidence="4 5" key="1">
    <citation type="submission" date="2019-12" db="EMBL/GenBank/DDBJ databases">
        <authorList>
            <person name="Li M."/>
        </authorList>
    </citation>
    <scope>NUCLEOTIDE SEQUENCE [LARGE SCALE GENOMIC DNA]</scope>
    <source>
        <strain evidence="4 5">GBMRC 2024</strain>
    </source>
</reference>
<dbReference type="SUPFAM" id="SSF55073">
    <property type="entry name" value="Nucleotide cyclase"/>
    <property type="match status" value="1"/>
</dbReference>
<dbReference type="PANTHER" id="PTHR16305">
    <property type="entry name" value="TESTICULAR SOLUBLE ADENYLYL CYCLASE"/>
    <property type="match status" value="1"/>
</dbReference>
<organism evidence="4 5">
    <name type="scientific">Pseudooceanicola albus</name>
    <dbReference type="NCBI Taxonomy" id="2692189"/>
    <lineage>
        <taxon>Bacteria</taxon>
        <taxon>Pseudomonadati</taxon>
        <taxon>Pseudomonadota</taxon>
        <taxon>Alphaproteobacteria</taxon>
        <taxon>Rhodobacterales</taxon>
        <taxon>Paracoccaceae</taxon>
        <taxon>Pseudooceanicola</taxon>
    </lineage>
</organism>
<dbReference type="InterPro" id="IPR029787">
    <property type="entry name" value="Nucleotide_cyclase"/>
</dbReference>
<dbReference type="GO" id="GO:0009190">
    <property type="term" value="P:cyclic nucleotide biosynthetic process"/>
    <property type="evidence" value="ECO:0007669"/>
    <property type="project" value="InterPro"/>
</dbReference>
<evidence type="ECO:0000256" key="1">
    <source>
        <dbReference type="ARBA" id="ARBA00022741"/>
    </source>
</evidence>
<dbReference type="GO" id="GO:0005737">
    <property type="term" value="C:cytoplasm"/>
    <property type="evidence" value="ECO:0007669"/>
    <property type="project" value="TreeGrafter"/>
</dbReference>